<name>A0AAU1U5K2_9ACTN</name>
<organism evidence="4">
    <name type="scientific">Streptomyces sp. NBC_00119</name>
    <dbReference type="NCBI Taxonomy" id="2975659"/>
    <lineage>
        <taxon>Bacteria</taxon>
        <taxon>Bacillati</taxon>
        <taxon>Actinomycetota</taxon>
        <taxon>Actinomycetes</taxon>
        <taxon>Kitasatosporales</taxon>
        <taxon>Streptomycetaceae</taxon>
        <taxon>Streptomyces</taxon>
    </lineage>
</organism>
<feature type="domain" description="DUF6545" evidence="3">
    <location>
        <begin position="241"/>
        <end position="372"/>
    </location>
</feature>
<accession>A0AAU1U5K2</accession>
<feature type="transmembrane region" description="Helical" evidence="2">
    <location>
        <begin position="99"/>
        <end position="117"/>
    </location>
</feature>
<feature type="transmembrane region" description="Helical" evidence="2">
    <location>
        <begin position="69"/>
        <end position="87"/>
    </location>
</feature>
<reference evidence="4" key="1">
    <citation type="submission" date="2022-10" db="EMBL/GenBank/DDBJ databases">
        <title>The complete genomes of actinobacterial strains from the NBC collection.</title>
        <authorList>
            <person name="Joergensen T.S."/>
            <person name="Alvarez Arevalo M."/>
            <person name="Sterndorff E.B."/>
            <person name="Faurdal D."/>
            <person name="Vuksanovic O."/>
            <person name="Mourched A.-S."/>
            <person name="Charusanti P."/>
            <person name="Shaw S."/>
            <person name="Blin K."/>
            <person name="Weber T."/>
        </authorList>
    </citation>
    <scope>NUCLEOTIDE SEQUENCE</scope>
    <source>
        <strain evidence="4">NBC_00119</strain>
    </source>
</reference>
<feature type="transmembrane region" description="Helical" evidence="2">
    <location>
        <begin position="171"/>
        <end position="194"/>
    </location>
</feature>
<feature type="transmembrane region" description="Helical" evidence="2">
    <location>
        <begin position="137"/>
        <end position="159"/>
    </location>
</feature>
<evidence type="ECO:0000256" key="2">
    <source>
        <dbReference type="SAM" id="Phobius"/>
    </source>
</evidence>
<dbReference type="EMBL" id="CP108195">
    <property type="protein sequence ID" value="WTS11923.1"/>
    <property type="molecule type" value="Genomic_DNA"/>
</dbReference>
<keyword evidence="2" id="KW-1133">Transmembrane helix</keyword>
<dbReference type="Pfam" id="PF20182">
    <property type="entry name" value="DUF6545"/>
    <property type="match status" value="1"/>
</dbReference>
<feature type="region of interest" description="Disordered" evidence="1">
    <location>
        <begin position="336"/>
        <end position="355"/>
    </location>
</feature>
<sequence length="374" mass="41119">MAFVFLLCLGVAVAWKWYQLSKAPSDRSLRSVTLCLTCAAASYPVAMPGGATGLDTVAGHGAAKVAQNLLLLATVYFLMCFYLYAAADERRGRRRARAEAALVLVVGTAITAAAASVPHRELAGSFATTDMTVWQVAFFYAVAGVYLMYALTVAGLWTRRYARLSMRPHSTGLWAAGAGMVGMATACAMRAVIVAARWRGAAVSDSVLLCVALILVCSSLLFVLGITYPGLRTRLWLCRLWLRHRREHARLEPLWLLMTEAAPHVVLKTDSRSRWDQWRARGVHRRHHRRFVECRDGLVEISPYLESNPRSDAVSPETNVDWVAEQLRAAVYSRRSGVPTNAATPTMPALPGPRSREADMEELLALSDALRSTN</sequence>
<dbReference type="InterPro" id="IPR050039">
    <property type="entry name" value="MAB_1171c-like"/>
</dbReference>
<feature type="transmembrane region" description="Helical" evidence="2">
    <location>
        <begin position="206"/>
        <end position="231"/>
    </location>
</feature>
<keyword evidence="2" id="KW-0472">Membrane</keyword>
<protein>
    <recommendedName>
        <fullName evidence="3">DUF6545 domain-containing protein</fullName>
    </recommendedName>
</protein>
<proteinExistence type="predicted"/>
<evidence type="ECO:0000259" key="3">
    <source>
        <dbReference type="Pfam" id="PF20182"/>
    </source>
</evidence>
<gene>
    <name evidence="4" type="ORF">OHU69_13320</name>
</gene>
<dbReference type="AlphaFoldDB" id="A0AAU1U5K2"/>
<dbReference type="InterPro" id="IPR046675">
    <property type="entry name" value="DUF6545"/>
</dbReference>
<dbReference type="NCBIfam" id="NF042915">
    <property type="entry name" value="MAB_1171c_fam"/>
    <property type="match status" value="1"/>
</dbReference>
<evidence type="ECO:0000256" key="1">
    <source>
        <dbReference type="SAM" id="MobiDB-lite"/>
    </source>
</evidence>
<keyword evidence="2" id="KW-0812">Transmembrane</keyword>
<evidence type="ECO:0000313" key="4">
    <source>
        <dbReference type="EMBL" id="WTS11923.1"/>
    </source>
</evidence>